<accession>X0UH86</accession>
<reference evidence="2" key="1">
    <citation type="journal article" date="2014" name="Front. Microbiol.">
        <title>High frequency of phylogenetically diverse reductive dehalogenase-homologous genes in deep subseafloor sedimentary metagenomes.</title>
        <authorList>
            <person name="Kawai M."/>
            <person name="Futagami T."/>
            <person name="Toyoda A."/>
            <person name="Takaki Y."/>
            <person name="Nishi S."/>
            <person name="Hori S."/>
            <person name="Arai W."/>
            <person name="Tsubouchi T."/>
            <person name="Morono Y."/>
            <person name="Uchiyama I."/>
            <person name="Ito T."/>
            <person name="Fujiyama A."/>
            <person name="Inagaki F."/>
            <person name="Takami H."/>
        </authorList>
    </citation>
    <scope>NUCLEOTIDE SEQUENCE</scope>
    <source>
        <strain evidence="2">Expedition CK06-06</strain>
    </source>
</reference>
<dbReference type="InterPro" id="IPR024036">
    <property type="entry name" value="tRNA-dHydroUridine_Synthase_C"/>
</dbReference>
<dbReference type="Pfam" id="PF01207">
    <property type="entry name" value="Dus"/>
    <property type="match status" value="1"/>
</dbReference>
<proteinExistence type="predicted"/>
<evidence type="ECO:0000313" key="2">
    <source>
        <dbReference type="EMBL" id="GAF99762.1"/>
    </source>
</evidence>
<dbReference type="SUPFAM" id="SSF51395">
    <property type="entry name" value="FMN-linked oxidoreductases"/>
    <property type="match status" value="1"/>
</dbReference>
<dbReference type="GO" id="GO:0017150">
    <property type="term" value="F:tRNA dihydrouridine synthase activity"/>
    <property type="evidence" value="ECO:0007669"/>
    <property type="project" value="TreeGrafter"/>
</dbReference>
<name>X0UH86_9ZZZZ</name>
<dbReference type="EMBL" id="BARS01027554">
    <property type="protein sequence ID" value="GAF99762.1"/>
    <property type="molecule type" value="Genomic_DNA"/>
</dbReference>
<dbReference type="InterPro" id="IPR013785">
    <property type="entry name" value="Aldolase_TIM"/>
</dbReference>
<dbReference type="Gene3D" id="1.10.1200.80">
    <property type="entry name" value="Putative flavin oxidoreducatase, domain 2"/>
    <property type="match status" value="1"/>
</dbReference>
<dbReference type="InterPro" id="IPR035587">
    <property type="entry name" value="DUS-like_FMN-bd"/>
</dbReference>
<dbReference type="PANTHER" id="PTHR45846">
    <property type="entry name" value="TRNA-DIHYDROURIDINE(47) SYNTHASE [NAD(P)(+)]-LIKE"/>
    <property type="match status" value="1"/>
</dbReference>
<organism evidence="2">
    <name type="scientific">marine sediment metagenome</name>
    <dbReference type="NCBI Taxonomy" id="412755"/>
    <lineage>
        <taxon>unclassified sequences</taxon>
        <taxon>metagenomes</taxon>
        <taxon>ecological metagenomes</taxon>
    </lineage>
</organism>
<dbReference type="GO" id="GO:0003723">
    <property type="term" value="F:RNA binding"/>
    <property type="evidence" value="ECO:0007669"/>
    <property type="project" value="TreeGrafter"/>
</dbReference>
<comment type="caution">
    <text evidence="2">The sequence shown here is derived from an EMBL/GenBank/DDBJ whole genome shotgun (WGS) entry which is preliminary data.</text>
</comment>
<sequence>PDATIVGSGDIFDPADTLDLMKRTGLDGFVVARGAIGNPWIFRDLRCVWENRPVPPPPDLTEQRLVILEHFEHILKDYPEKKAVRIFRKFFAGYLRRHPKRKPALLALMKAKTRAEVETALDTWYTDPCPNE</sequence>
<dbReference type="PANTHER" id="PTHR45846:SF1">
    <property type="entry name" value="TRNA-DIHYDROURIDINE(47) SYNTHASE [NAD(P)(+)]-LIKE"/>
    <property type="match status" value="1"/>
</dbReference>
<protein>
    <recommendedName>
        <fullName evidence="1">DUS-like FMN-binding domain-containing protein</fullName>
    </recommendedName>
</protein>
<feature type="domain" description="DUS-like FMN-binding" evidence="1">
    <location>
        <begin position="4"/>
        <end position="120"/>
    </location>
</feature>
<gene>
    <name evidence="2" type="ORF">S01H1_43262</name>
</gene>
<evidence type="ECO:0000259" key="1">
    <source>
        <dbReference type="Pfam" id="PF01207"/>
    </source>
</evidence>
<dbReference type="Gene3D" id="3.20.20.70">
    <property type="entry name" value="Aldolase class I"/>
    <property type="match status" value="1"/>
</dbReference>
<dbReference type="AlphaFoldDB" id="X0UH86"/>
<feature type="non-terminal residue" evidence="2">
    <location>
        <position position="1"/>
    </location>
</feature>